<dbReference type="Proteomes" id="UP000218231">
    <property type="component" value="Unassembled WGS sequence"/>
</dbReference>
<name>A0A2A2JGZ1_9BILA</name>
<feature type="region of interest" description="Disordered" evidence="1">
    <location>
        <begin position="83"/>
        <end position="121"/>
    </location>
</feature>
<evidence type="ECO:0000313" key="3">
    <source>
        <dbReference type="Proteomes" id="UP000218231"/>
    </source>
</evidence>
<comment type="caution">
    <text evidence="2">The sequence shown here is derived from an EMBL/GenBank/DDBJ whole genome shotgun (WGS) entry which is preliminary data.</text>
</comment>
<evidence type="ECO:0000256" key="1">
    <source>
        <dbReference type="SAM" id="MobiDB-lite"/>
    </source>
</evidence>
<dbReference type="EMBL" id="LIAE01010444">
    <property type="protein sequence ID" value="PAV60894.1"/>
    <property type="molecule type" value="Genomic_DNA"/>
</dbReference>
<dbReference type="AlphaFoldDB" id="A0A2A2JGZ1"/>
<sequence>MFPEFPSIRWPRSLCPLPLNCTIDGSQRPLCWTFARSAAPIPIPVPVSFSRLCLCLALSAEQGLMTISTSALEQRKDEKIAIRRKEELPTEKGASTVHWHNQERKATLRVPRRERVRERRE</sequence>
<proteinExistence type="predicted"/>
<feature type="compositionally biased region" description="Basic and acidic residues" evidence="1">
    <location>
        <begin position="100"/>
        <end position="121"/>
    </location>
</feature>
<organism evidence="2 3">
    <name type="scientific">Diploscapter pachys</name>
    <dbReference type="NCBI Taxonomy" id="2018661"/>
    <lineage>
        <taxon>Eukaryota</taxon>
        <taxon>Metazoa</taxon>
        <taxon>Ecdysozoa</taxon>
        <taxon>Nematoda</taxon>
        <taxon>Chromadorea</taxon>
        <taxon>Rhabditida</taxon>
        <taxon>Rhabditina</taxon>
        <taxon>Rhabditomorpha</taxon>
        <taxon>Rhabditoidea</taxon>
        <taxon>Rhabditidae</taxon>
        <taxon>Diploscapter</taxon>
    </lineage>
</organism>
<protein>
    <submittedName>
        <fullName evidence="2">Uncharacterized protein</fullName>
    </submittedName>
</protein>
<accession>A0A2A2JGZ1</accession>
<reference evidence="2 3" key="1">
    <citation type="journal article" date="2017" name="Curr. Biol.">
        <title>Genome architecture and evolution of a unichromosomal asexual nematode.</title>
        <authorList>
            <person name="Fradin H."/>
            <person name="Zegar C."/>
            <person name="Gutwein M."/>
            <person name="Lucas J."/>
            <person name="Kovtun M."/>
            <person name="Corcoran D."/>
            <person name="Baugh L.R."/>
            <person name="Kiontke K."/>
            <person name="Gunsalus K."/>
            <person name="Fitch D.H."/>
            <person name="Piano F."/>
        </authorList>
    </citation>
    <scope>NUCLEOTIDE SEQUENCE [LARGE SCALE GENOMIC DNA]</scope>
    <source>
        <strain evidence="2">PF1309</strain>
    </source>
</reference>
<gene>
    <name evidence="2" type="ORF">WR25_17146</name>
</gene>
<keyword evidence="3" id="KW-1185">Reference proteome</keyword>
<evidence type="ECO:0000313" key="2">
    <source>
        <dbReference type="EMBL" id="PAV60894.1"/>
    </source>
</evidence>